<protein>
    <recommendedName>
        <fullName evidence="3">VWFA domain-containing protein</fullName>
    </recommendedName>
</protein>
<dbReference type="PANTHER" id="PTHR21690">
    <property type="entry name" value="CUB DOMAIN-CONTAINING PROTEIN-RELATED"/>
    <property type="match status" value="1"/>
</dbReference>
<name>A0AAN4Z291_9BILA</name>
<gene>
    <name evidence="1" type="ORF">PMAYCL1PPCAC_02159</name>
</gene>
<feature type="non-terminal residue" evidence="1">
    <location>
        <position position="1"/>
    </location>
</feature>
<dbReference type="AlphaFoldDB" id="A0AAN4Z291"/>
<evidence type="ECO:0000313" key="1">
    <source>
        <dbReference type="EMBL" id="GMR31964.1"/>
    </source>
</evidence>
<reference evidence="2" key="1">
    <citation type="submission" date="2022-10" db="EMBL/GenBank/DDBJ databases">
        <title>Genome assembly of Pristionchus species.</title>
        <authorList>
            <person name="Yoshida K."/>
            <person name="Sommer R.J."/>
        </authorList>
    </citation>
    <scope>NUCLEOTIDE SEQUENCE [LARGE SCALE GENOMIC DNA]</scope>
    <source>
        <strain evidence="2">RS5460</strain>
    </source>
</reference>
<comment type="caution">
    <text evidence="1">The sequence shown here is derived from an EMBL/GenBank/DDBJ whole genome shotgun (WGS) entry which is preliminary data.</text>
</comment>
<dbReference type="PANTHER" id="PTHR21690:SF2">
    <property type="entry name" value="CUB DOMAIN-CONTAINING PROTEIN-RELATED"/>
    <property type="match status" value="1"/>
</dbReference>
<organism evidence="1 2">
    <name type="scientific">Pristionchus mayeri</name>
    <dbReference type="NCBI Taxonomy" id="1317129"/>
    <lineage>
        <taxon>Eukaryota</taxon>
        <taxon>Metazoa</taxon>
        <taxon>Ecdysozoa</taxon>
        <taxon>Nematoda</taxon>
        <taxon>Chromadorea</taxon>
        <taxon>Rhabditida</taxon>
        <taxon>Rhabditina</taxon>
        <taxon>Diplogasteromorpha</taxon>
        <taxon>Diplogasteroidea</taxon>
        <taxon>Neodiplogasteridae</taxon>
        <taxon>Pristionchus</taxon>
    </lineage>
</organism>
<dbReference type="Proteomes" id="UP001328107">
    <property type="component" value="Unassembled WGS sequence"/>
</dbReference>
<keyword evidence="2" id="KW-1185">Reference proteome</keyword>
<proteinExistence type="predicted"/>
<dbReference type="EMBL" id="BTRK01000001">
    <property type="protein sequence ID" value="GMR31964.1"/>
    <property type="molecule type" value="Genomic_DNA"/>
</dbReference>
<evidence type="ECO:0000313" key="2">
    <source>
        <dbReference type="Proteomes" id="UP001328107"/>
    </source>
</evidence>
<sequence length="355" mass="39260">VDSCKCVGEDQRIDPTTNPILFFQQPTTTGEINGETCSANCTFQAHLDVDDEKYSMQVQIINNNLLDGKISIEGLAKDVTITSNKPTGVLEPTSYGDSITIKFVQPAEMKGEFMLAVKKVNGRPEAPPTKITTLSPSTPPFDSKFTRNPLLVANDIMIAFDMGSEYVEEFKKFATGVIDQLSIRPKETEEECGAGSRLSVVGLSPMDGFSNLYAPYWTTSAIQAKGNINSIVRLANGKFNINPLVEYLEGFGSSGTSCENRGKMVVLLTSSLPKEYNTVEEENTAKTLAFLDDGIHQILVHYKTKTDDLKYYADYNLTNVDNEWNFFSLSGTVEDDVTKFINDYLVDSTVESMRD</sequence>
<accession>A0AAN4Z291</accession>
<evidence type="ECO:0008006" key="3">
    <source>
        <dbReference type="Google" id="ProtNLM"/>
    </source>
</evidence>